<evidence type="ECO:0000256" key="3">
    <source>
        <dbReference type="ARBA" id="ARBA00048707"/>
    </source>
</evidence>
<name>A4S117_OSTLU</name>
<dbReference type="SUPFAM" id="SSF102462">
    <property type="entry name" value="Peptidyl-tRNA hydrolase II"/>
    <property type="match status" value="1"/>
</dbReference>
<dbReference type="InterPro" id="IPR023476">
    <property type="entry name" value="Pep_tRNA_hydro_II_dom_sf"/>
</dbReference>
<evidence type="ECO:0000313" key="5">
    <source>
        <dbReference type="Proteomes" id="UP000001568"/>
    </source>
</evidence>
<protein>
    <recommendedName>
        <fullName evidence="1">peptidyl-tRNA hydrolase</fullName>
        <ecNumber evidence="1">3.1.1.29</ecNumber>
    </recommendedName>
</protein>
<dbReference type="GO" id="GO:0004045">
    <property type="term" value="F:peptidyl-tRNA hydrolase activity"/>
    <property type="evidence" value="ECO:0007669"/>
    <property type="project" value="UniProtKB-EC"/>
</dbReference>
<dbReference type="InterPro" id="IPR042237">
    <property type="entry name" value="PTRHD1"/>
</dbReference>
<dbReference type="HOGENOM" id="CLU_119261_0_1_1"/>
<dbReference type="OrthoDB" id="201213at2759"/>
<dbReference type="Gene3D" id="3.40.1490.10">
    <property type="entry name" value="Bit1"/>
    <property type="match status" value="1"/>
</dbReference>
<accession>A4S117</accession>
<dbReference type="EC" id="3.1.1.29" evidence="1"/>
<dbReference type="GeneID" id="5003358"/>
<dbReference type="RefSeq" id="XP_001419075.1">
    <property type="nucleotide sequence ID" value="XM_001419038.1"/>
</dbReference>
<dbReference type="OMA" id="QQNIDHM"/>
<evidence type="ECO:0000256" key="1">
    <source>
        <dbReference type="ARBA" id="ARBA00013260"/>
    </source>
</evidence>
<dbReference type="Pfam" id="PF01981">
    <property type="entry name" value="PTH2"/>
    <property type="match status" value="1"/>
</dbReference>
<comment type="catalytic activity">
    <reaction evidence="3">
        <text>an N-acyl-L-alpha-aminoacyl-tRNA + H2O = an N-acyl-L-amino acid + a tRNA + H(+)</text>
        <dbReference type="Rhea" id="RHEA:54448"/>
        <dbReference type="Rhea" id="RHEA-COMP:10123"/>
        <dbReference type="Rhea" id="RHEA-COMP:13883"/>
        <dbReference type="ChEBI" id="CHEBI:15377"/>
        <dbReference type="ChEBI" id="CHEBI:15378"/>
        <dbReference type="ChEBI" id="CHEBI:59874"/>
        <dbReference type="ChEBI" id="CHEBI:78442"/>
        <dbReference type="ChEBI" id="CHEBI:138191"/>
        <dbReference type="EC" id="3.1.1.29"/>
    </reaction>
</comment>
<organism evidence="4 5">
    <name type="scientific">Ostreococcus lucimarinus (strain CCE9901)</name>
    <dbReference type="NCBI Taxonomy" id="436017"/>
    <lineage>
        <taxon>Eukaryota</taxon>
        <taxon>Viridiplantae</taxon>
        <taxon>Chlorophyta</taxon>
        <taxon>Mamiellophyceae</taxon>
        <taxon>Mamiellales</taxon>
        <taxon>Bathycoccaceae</taxon>
        <taxon>Ostreococcus</taxon>
    </lineage>
</organism>
<dbReference type="PANTHER" id="PTHR46194:SF1">
    <property type="entry name" value="PEPTIDYL-TRNA HYDROLASE PTRHD1-RELATED"/>
    <property type="match status" value="1"/>
</dbReference>
<dbReference type="Proteomes" id="UP000001568">
    <property type="component" value="Chromosome 8"/>
</dbReference>
<keyword evidence="2" id="KW-0378">Hydrolase</keyword>
<dbReference type="KEGG" id="olu:OSTLU_42603"/>
<gene>
    <name evidence="4" type="ORF">OSTLU_42603</name>
</gene>
<sequence length="149" mass="16586">MRRVDASASAPASTKTTDDELYQFIVLRKDLGRALRWPLGALAAQCAHAAVSAVWTYADREDTREYCSKENMANMRKVVLEIKNESQLTALSEKLKGDGIEHALWREQPEDVVTCLATRPYRRSVVGGYFKKCNLAKDVFGAAKEGDSS</sequence>
<dbReference type="PANTHER" id="PTHR46194">
    <property type="entry name" value="PEPTIDYL-TRNA HYDROLASE PTRHD1-RELATED"/>
    <property type="match status" value="1"/>
</dbReference>
<dbReference type="Gramene" id="ABO97368">
    <property type="protein sequence ID" value="ABO97368"/>
    <property type="gene ID" value="OSTLU_42603"/>
</dbReference>
<evidence type="ECO:0000313" key="4">
    <source>
        <dbReference type="EMBL" id="ABO97368.1"/>
    </source>
</evidence>
<proteinExistence type="predicted"/>
<keyword evidence="5" id="KW-1185">Reference proteome</keyword>
<dbReference type="eggNOG" id="KOG3305">
    <property type="taxonomic scope" value="Eukaryota"/>
</dbReference>
<dbReference type="AlphaFoldDB" id="A4S117"/>
<dbReference type="EMBL" id="CP000588">
    <property type="protein sequence ID" value="ABO97368.1"/>
    <property type="molecule type" value="Genomic_DNA"/>
</dbReference>
<dbReference type="InterPro" id="IPR002833">
    <property type="entry name" value="PTH2"/>
</dbReference>
<evidence type="ECO:0000256" key="2">
    <source>
        <dbReference type="ARBA" id="ARBA00022801"/>
    </source>
</evidence>
<reference evidence="4 5" key="1">
    <citation type="journal article" date="2007" name="Proc. Natl. Acad. Sci. U.S.A.">
        <title>The tiny eukaryote Ostreococcus provides genomic insights into the paradox of plankton speciation.</title>
        <authorList>
            <person name="Palenik B."/>
            <person name="Grimwood J."/>
            <person name="Aerts A."/>
            <person name="Rouze P."/>
            <person name="Salamov A."/>
            <person name="Putnam N."/>
            <person name="Dupont C."/>
            <person name="Jorgensen R."/>
            <person name="Derelle E."/>
            <person name="Rombauts S."/>
            <person name="Zhou K."/>
            <person name="Otillar R."/>
            <person name="Merchant S.S."/>
            <person name="Podell S."/>
            <person name="Gaasterland T."/>
            <person name="Napoli C."/>
            <person name="Gendler K."/>
            <person name="Manuell A."/>
            <person name="Tai V."/>
            <person name="Vallon O."/>
            <person name="Piganeau G."/>
            <person name="Jancek S."/>
            <person name="Heijde M."/>
            <person name="Jabbari K."/>
            <person name="Bowler C."/>
            <person name="Lohr M."/>
            <person name="Robbens S."/>
            <person name="Werner G."/>
            <person name="Dubchak I."/>
            <person name="Pazour G.J."/>
            <person name="Ren Q."/>
            <person name="Paulsen I."/>
            <person name="Delwiche C."/>
            <person name="Schmutz J."/>
            <person name="Rokhsar D."/>
            <person name="Van de Peer Y."/>
            <person name="Moreau H."/>
            <person name="Grigoriev I.V."/>
        </authorList>
    </citation>
    <scope>NUCLEOTIDE SEQUENCE [LARGE SCALE GENOMIC DNA]</scope>
    <source>
        <strain evidence="4 5">CCE9901</strain>
    </source>
</reference>